<dbReference type="NCBIfam" id="NF005559">
    <property type="entry name" value="PRK07231.1"/>
    <property type="match status" value="1"/>
</dbReference>
<dbReference type="SUPFAM" id="SSF51735">
    <property type="entry name" value="NAD(P)-binding Rossmann-fold domains"/>
    <property type="match status" value="1"/>
</dbReference>
<comment type="similarity">
    <text evidence="1">Belongs to the short-chain dehydrogenases/reductases (SDR) family.</text>
</comment>
<gene>
    <name evidence="3" type="ORF">EI42_03567</name>
</gene>
<accession>A0A326UHQ9</accession>
<evidence type="ECO:0000256" key="1">
    <source>
        <dbReference type="ARBA" id="ARBA00006484"/>
    </source>
</evidence>
<dbReference type="PANTHER" id="PTHR43639:SF1">
    <property type="entry name" value="SHORT-CHAIN DEHYDROGENASE_REDUCTASE FAMILY PROTEIN"/>
    <property type="match status" value="1"/>
</dbReference>
<dbReference type="FunFam" id="3.40.50.720:FF:000084">
    <property type="entry name" value="Short-chain dehydrogenase reductase"/>
    <property type="match status" value="1"/>
</dbReference>
<dbReference type="PRINTS" id="PR00081">
    <property type="entry name" value="GDHRDH"/>
</dbReference>
<dbReference type="AlphaFoldDB" id="A0A326UHQ9"/>
<dbReference type="PANTHER" id="PTHR43639">
    <property type="entry name" value="OXIDOREDUCTASE, SHORT-CHAIN DEHYDROGENASE/REDUCTASE FAMILY (AFU_ORTHOLOGUE AFUA_5G02870)"/>
    <property type="match status" value="1"/>
</dbReference>
<evidence type="ECO:0000313" key="3">
    <source>
        <dbReference type="EMBL" id="PZW27480.1"/>
    </source>
</evidence>
<keyword evidence="4" id="KW-1185">Reference proteome</keyword>
<dbReference type="GO" id="GO:0016491">
    <property type="term" value="F:oxidoreductase activity"/>
    <property type="evidence" value="ECO:0007669"/>
    <property type="project" value="UniProtKB-KW"/>
</dbReference>
<dbReference type="InterPro" id="IPR036291">
    <property type="entry name" value="NAD(P)-bd_dom_sf"/>
</dbReference>
<dbReference type="EMBL" id="QKUF01000012">
    <property type="protein sequence ID" value="PZW27480.1"/>
    <property type="molecule type" value="Genomic_DNA"/>
</dbReference>
<dbReference type="NCBIfam" id="NF009466">
    <property type="entry name" value="PRK12826.1-2"/>
    <property type="match status" value="1"/>
</dbReference>
<dbReference type="PRINTS" id="PR00080">
    <property type="entry name" value="SDRFAMILY"/>
</dbReference>
<keyword evidence="2" id="KW-0560">Oxidoreductase</keyword>
<dbReference type="Proteomes" id="UP000248806">
    <property type="component" value="Unassembled WGS sequence"/>
</dbReference>
<organism evidence="3 4">
    <name type="scientific">Thermosporothrix hazakensis</name>
    <dbReference type="NCBI Taxonomy" id="644383"/>
    <lineage>
        <taxon>Bacteria</taxon>
        <taxon>Bacillati</taxon>
        <taxon>Chloroflexota</taxon>
        <taxon>Ktedonobacteria</taxon>
        <taxon>Ktedonobacterales</taxon>
        <taxon>Thermosporotrichaceae</taxon>
        <taxon>Thermosporothrix</taxon>
    </lineage>
</organism>
<protein>
    <submittedName>
        <fullName evidence="3">Glucose 1-dehydrogenase</fullName>
    </submittedName>
</protein>
<dbReference type="InterPro" id="IPR020904">
    <property type="entry name" value="Sc_DH/Rdtase_CS"/>
</dbReference>
<name>A0A326UHQ9_THEHA</name>
<comment type="caution">
    <text evidence="3">The sequence shown here is derived from an EMBL/GenBank/DDBJ whole genome shotgun (WGS) entry which is preliminary data.</text>
</comment>
<evidence type="ECO:0000256" key="2">
    <source>
        <dbReference type="ARBA" id="ARBA00023002"/>
    </source>
</evidence>
<reference evidence="3 4" key="1">
    <citation type="submission" date="2018-06" db="EMBL/GenBank/DDBJ databases">
        <title>Genomic Encyclopedia of Archaeal and Bacterial Type Strains, Phase II (KMG-II): from individual species to whole genera.</title>
        <authorList>
            <person name="Goeker M."/>
        </authorList>
    </citation>
    <scope>NUCLEOTIDE SEQUENCE [LARGE SCALE GENOMIC DNA]</scope>
    <source>
        <strain evidence="3 4">ATCC BAA-1881</strain>
    </source>
</reference>
<evidence type="ECO:0000313" key="4">
    <source>
        <dbReference type="Proteomes" id="UP000248806"/>
    </source>
</evidence>
<sequence>MRKGIVVGLLDQKVALVTGSSSGIGKAIVQEFAHEGASVVVHYGHNREAAEQVKQEIESNNGHCLLLQADLSDPQQAVQLVKQTVEHYGTLDILVNNAGMEEHGTILDVTEEQFERVLSVNLKGPFFCAQTAAQEMVKRKVAGRIINISSVHEDIPMPGNMAYCCAKGGLRMMMRNACLELAPYNITINNIAPGAIRTPINEKTMNDPNLYNQLISEIPLKRMGEPDEVAKLALYLASDASAYVTGSTFFIDGGLTRYTKGL</sequence>
<proteinExistence type="inferred from homology"/>
<dbReference type="PROSITE" id="PS00061">
    <property type="entry name" value="ADH_SHORT"/>
    <property type="match status" value="1"/>
</dbReference>
<dbReference type="Pfam" id="PF13561">
    <property type="entry name" value="adh_short_C2"/>
    <property type="match status" value="1"/>
</dbReference>
<dbReference type="Gene3D" id="3.40.50.720">
    <property type="entry name" value="NAD(P)-binding Rossmann-like Domain"/>
    <property type="match status" value="1"/>
</dbReference>
<dbReference type="InterPro" id="IPR002347">
    <property type="entry name" value="SDR_fam"/>
</dbReference>